<comment type="caution">
    <text evidence="2">The sequence shown here is derived from an EMBL/GenBank/DDBJ whole genome shotgun (WGS) entry which is preliminary data.</text>
</comment>
<dbReference type="Gene3D" id="3.30.2310.20">
    <property type="entry name" value="RelE-like"/>
    <property type="match status" value="1"/>
</dbReference>
<dbReference type="Proteomes" id="UP001597308">
    <property type="component" value="Unassembled WGS sequence"/>
</dbReference>
<protein>
    <submittedName>
        <fullName evidence="2">Type II toxin-antitoxin system RelE/ParE family toxin</fullName>
    </submittedName>
</protein>
<dbReference type="Pfam" id="PF05016">
    <property type="entry name" value="ParE_toxin"/>
    <property type="match status" value="1"/>
</dbReference>
<evidence type="ECO:0000313" key="3">
    <source>
        <dbReference type="Proteomes" id="UP001597308"/>
    </source>
</evidence>
<name>A0ABW4K7F8_9HYPH</name>
<evidence type="ECO:0000313" key="2">
    <source>
        <dbReference type="EMBL" id="MFD1704057.1"/>
    </source>
</evidence>
<organism evidence="2 3">
    <name type="scientific">Methylopila henanensis</name>
    <dbReference type="NCBI Taxonomy" id="873516"/>
    <lineage>
        <taxon>Bacteria</taxon>
        <taxon>Pseudomonadati</taxon>
        <taxon>Pseudomonadota</taxon>
        <taxon>Alphaproteobacteria</taxon>
        <taxon>Hyphomicrobiales</taxon>
        <taxon>Methylopilaceae</taxon>
        <taxon>Methylopila</taxon>
    </lineage>
</organism>
<keyword evidence="3" id="KW-1185">Reference proteome</keyword>
<dbReference type="RefSeq" id="WP_378800140.1">
    <property type="nucleotide sequence ID" value="NZ_JBHUER010000010.1"/>
</dbReference>
<sequence>MRVVVSRVARADIERVVGFLRQEDHALALRAADLIAEAFVGLRELSDRGVAVNRRGDRRLAIPFGRAAYLLDYRVERGQGTVTILRVRHSRQAR</sequence>
<reference evidence="3" key="1">
    <citation type="journal article" date="2019" name="Int. J. Syst. Evol. Microbiol.">
        <title>The Global Catalogue of Microorganisms (GCM) 10K type strain sequencing project: providing services to taxonomists for standard genome sequencing and annotation.</title>
        <authorList>
            <consortium name="The Broad Institute Genomics Platform"/>
            <consortium name="The Broad Institute Genome Sequencing Center for Infectious Disease"/>
            <person name="Wu L."/>
            <person name="Ma J."/>
        </authorList>
    </citation>
    <scope>NUCLEOTIDE SEQUENCE [LARGE SCALE GENOMIC DNA]</scope>
    <source>
        <strain evidence="3">KCTC 23707</strain>
    </source>
</reference>
<accession>A0ABW4K7F8</accession>
<dbReference type="InterPro" id="IPR035093">
    <property type="entry name" value="RelE/ParE_toxin_dom_sf"/>
</dbReference>
<keyword evidence="1" id="KW-1277">Toxin-antitoxin system</keyword>
<proteinExistence type="predicted"/>
<gene>
    <name evidence="2" type="ORF">ACFSCV_13710</name>
</gene>
<dbReference type="EMBL" id="JBHUER010000010">
    <property type="protein sequence ID" value="MFD1704057.1"/>
    <property type="molecule type" value="Genomic_DNA"/>
</dbReference>
<evidence type="ECO:0000256" key="1">
    <source>
        <dbReference type="ARBA" id="ARBA00022649"/>
    </source>
</evidence>
<dbReference type="InterPro" id="IPR007712">
    <property type="entry name" value="RelE/ParE_toxin"/>
</dbReference>